<dbReference type="PANTHER" id="PTHR37419">
    <property type="entry name" value="SERINE/THREONINE-PROTEIN KINASE TOXIN HIPA"/>
    <property type="match status" value="1"/>
</dbReference>
<evidence type="ECO:0000256" key="3">
    <source>
        <dbReference type="ARBA" id="ARBA00022777"/>
    </source>
</evidence>
<dbReference type="Pfam" id="PF13657">
    <property type="entry name" value="Couple_hipA"/>
    <property type="match status" value="1"/>
</dbReference>
<feature type="domain" description="HipA N-terminal subdomain 1" evidence="5">
    <location>
        <begin position="15"/>
        <end position="127"/>
    </location>
</feature>
<dbReference type="Gene3D" id="1.10.1070.20">
    <property type="match status" value="1"/>
</dbReference>
<evidence type="ECO:0000259" key="5">
    <source>
        <dbReference type="Pfam" id="PF13657"/>
    </source>
</evidence>
<dbReference type="InterPro" id="IPR017508">
    <property type="entry name" value="HipA_N1"/>
</dbReference>
<evidence type="ECO:0000313" key="7">
    <source>
        <dbReference type="Proteomes" id="UP001525968"/>
    </source>
</evidence>
<name>A0ABT2PL17_9BURK</name>
<organism evidence="6 7">
    <name type="scientific">Acidovorax bellezanensis</name>
    <dbReference type="NCBI Taxonomy" id="2976702"/>
    <lineage>
        <taxon>Bacteria</taxon>
        <taxon>Pseudomonadati</taxon>
        <taxon>Pseudomonadota</taxon>
        <taxon>Betaproteobacteria</taxon>
        <taxon>Burkholderiales</taxon>
        <taxon>Comamonadaceae</taxon>
        <taxon>Acidovorax</taxon>
    </lineage>
</organism>
<dbReference type="EMBL" id="JAODYH010000004">
    <property type="protein sequence ID" value="MCT9811166.1"/>
    <property type="molecule type" value="Genomic_DNA"/>
</dbReference>
<comment type="similarity">
    <text evidence="1">Belongs to the HipA Ser/Thr kinase family.</text>
</comment>
<keyword evidence="2" id="KW-0808">Transferase</keyword>
<evidence type="ECO:0000256" key="1">
    <source>
        <dbReference type="ARBA" id="ARBA00010164"/>
    </source>
</evidence>
<sequence>MATRKSAFKPVQAVSVNLWGLDVGAVALDPDTGFYAFEYEPKFVQTGIELSPLHMPLADANAPFVFPTLPVNTYQRLPAMLADALPDRFGNALINAWMAERGIAQTNVTALDRLAYMGRRSMGGLTFKPSRGPQSAAATAVQMSQLVAEARAVVNGDFVDSDHAGDLLRQIIQVGTSAGGARAKATIAWNRHTQDVRTGQFEIPAGYEAWLLKFDGIGLDHQLGPGKNYGRIEYAYSLMARAAGVSMSDCSLLEEGGRAHFMTQRFDRDDNRRHHMQTLCGMAHLDFNQQESHSYHQLFQTLRQLQLDAPSFAQTLRRMVFNVLAANNDDHTKNFSFLLKQGGQWELAPAYDVTYAYDPDNIWLRQHLMSVNGKFSRITREDIRHVANAYGLLGVCNAIVEESQAAIARWPEFAEKAGLPRAVRDQIALTHKEMAAYLGG</sequence>
<feature type="domain" description="HipA-like C-terminal" evidence="4">
    <location>
        <begin position="176"/>
        <end position="408"/>
    </location>
</feature>
<dbReference type="RefSeq" id="WP_261500359.1">
    <property type="nucleotide sequence ID" value="NZ_JAODYH010000004.1"/>
</dbReference>
<proteinExistence type="inferred from homology"/>
<dbReference type="Proteomes" id="UP001525968">
    <property type="component" value="Unassembled WGS sequence"/>
</dbReference>
<gene>
    <name evidence="6" type="ORF">N0K08_11015</name>
</gene>
<reference evidence="6 7" key="1">
    <citation type="submission" date="2022-09" db="EMBL/GenBank/DDBJ databases">
        <title>Draft genome of isolate Be4.</title>
        <authorList>
            <person name="Sanchez-Castro I."/>
            <person name="Martinez-Rodriguez P."/>
            <person name="Descostes M."/>
            <person name="Merroun M."/>
        </authorList>
    </citation>
    <scope>NUCLEOTIDE SEQUENCE [LARGE SCALE GENOMIC DNA]</scope>
    <source>
        <strain evidence="6 7">Be4</strain>
    </source>
</reference>
<dbReference type="Pfam" id="PF07804">
    <property type="entry name" value="HipA_C"/>
    <property type="match status" value="1"/>
</dbReference>
<comment type="caution">
    <text evidence="6">The sequence shown here is derived from an EMBL/GenBank/DDBJ whole genome shotgun (WGS) entry which is preliminary data.</text>
</comment>
<dbReference type="PANTHER" id="PTHR37419:SF8">
    <property type="entry name" value="TOXIN YJJJ"/>
    <property type="match status" value="1"/>
</dbReference>
<evidence type="ECO:0000313" key="6">
    <source>
        <dbReference type="EMBL" id="MCT9811166.1"/>
    </source>
</evidence>
<protein>
    <submittedName>
        <fullName evidence="6">Type II toxin-antitoxin system HipA family toxin</fullName>
    </submittedName>
</protein>
<keyword evidence="3" id="KW-0418">Kinase</keyword>
<accession>A0ABT2PL17</accession>
<evidence type="ECO:0000259" key="4">
    <source>
        <dbReference type="Pfam" id="PF07804"/>
    </source>
</evidence>
<evidence type="ECO:0000256" key="2">
    <source>
        <dbReference type="ARBA" id="ARBA00022679"/>
    </source>
</evidence>
<dbReference type="InterPro" id="IPR012893">
    <property type="entry name" value="HipA-like_C"/>
</dbReference>
<keyword evidence="7" id="KW-1185">Reference proteome</keyword>
<dbReference type="InterPro" id="IPR052028">
    <property type="entry name" value="HipA_Ser/Thr_kinase"/>
</dbReference>